<evidence type="ECO:0000313" key="2">
    <source>
        <dbReference type="EMBL" id="RDX70771.1"/>
    </source>
</evidence>
<organism evidence="2 3">
    <name type="scientific">Mucuna pruriens</name>
    <name type="common">Velvet bean</name>
    <name type="synonym">Dolichos pruriens</name>
    <dbReference type="NCBI Taxonomy" id="157652"/>
    <lineage>
        <taxon>Eukaryota</taxon>
        <taxon>Viridiplantae</taxon>
        <taxon>Streptophyta</taxon>
        <taxon>Embryophyta</taxon>
        <taxon>Tracheophyta</taxon>
        <taxon>Spermatophyta</taxon>
        <taxon>Magnoliopsida</taxon>
        <taxon>eudicotyledons</taxon>
        <taxon>Gunneridae</taxon>
        <taxon>Pentapetalae</taxon>
        <taxon>rosids</taxon>
        <taxon>fabids</taxon>
        <taxon>Fabales</taxon>
        <taxon>Fabaceae</taxon>
        <taxon>Papilionoideae</taxon>
        <taxon>50 kb inversion clade</taxon>
        <taxon>NPAAA clade</taxon>
        <taxon>indigoferoid/millettioid clade</taxon>
        <taxon>Phaseoleae</taxon>
        <taxon>Mucuna</taxon>
    </lineage>
</organism>
<protein>
    <submittedName>
        <fullName evidence="2">Uncharacterized protein</fullName>
    </submittedName>
</protein>
<comment type="caution">
    <text evidence="2">The sequence shown here is derived from an EMBL/GenBank/DDBJ whole genome shotgun (WGS) entry which is preliminary data.</text>
</comment>
<feature type="compositionally biased region" description="Basic residues" evidence="1">
    <location>
        <begin position="103"/>
        <end position="112"/>
    </location>
</feature>
<keyword evidence="3" id="KW-1185">Reference proteome</keyword>
<sequence length="122" mass="13904">MFIDTLPSPYYDKVMGSVASNFVDLVVVDAGSSPRHAATWVSLRSSHQRKERRGQRRVDRAYLLIKERGSSLVSSPVRHWCRVDGFLRYLTTNVLRRSLSATSRHRSSHHSKASIARHEKAT</sequence>
<dbReference type="EMBL" id="QJKJ01011576">
    <property type="protein sequence ID" value="RDX70771.1"/>
    <property type="molecule type" value="Genomic_DNA"/>
</dbReference>
<name>A0A371EXM4_MUCPR</name>
<evidence type="ECO:0000313" key="3">
    <source>
        <dbReference type="Proteomes" id="UP000257109"/>
    </source>
</evidence>
<gene>
    <name evidence="2" type="ORF">CR513_49949</name>
</gene>
<accession>A0A371EXM4</accession>
<dbReference type="Proteomes" id="UP000257109">
    <property type="component" value="Unassembled WGS sequence"/>
</dbReference>
<feature type="non-terminal residue" evidence="2">
    <location>
        <position position="1"/>
    </location>
</feature>
<feature type="region of interest" description="Disordered" evidence="1">
    <location>
        <begin position="99"/>
        <end position="122"/>
    </location>
</feature>
<evidence type="ECO:0000256" key="1">
    <source>
        <dbReference type="SAM" id="MobiDB-lite"/>
    </source>
</evidence>
<reference evidence="2" key="1">
    <citation type="submission" date="2018-05" db="EMBL/GenBank/DDBJ databases">
        <title>Draft genome of Mucuna pruriens seed.</title>
        <authorList>
            <person name="Nnadi N.E."/>
            <person name="Vos R."/>
            <person name="Hasami M.H."/>
            <person name="Devisetty U.K."/>
            <person name="Aguiy J.C."/>
        </authorList>
    </citation>
    <scope>NUCLEOTIDE SEQUENCE [LARGE SCALE GENOMIC DNA]</scope>
    <source>
        <strain evidence="2">JCA_2017</strain>
    </source>
</reference>
<dbReference type="AlphaFoldDB" id="A0A371EXM4"/>
<proteinExistence type="predicted"/>